<evidence type="ECO:0000256" key="7">
    <source>
        <dbReference type="ARBA" id="ARBA00022870"/>
    </source>
</evidence>
<keyword evidence="14" id="KW-1185">Reference proteome</keyword>
<evidence type="ECO:0000256" key="11">
    <source>
        <dbReference type="ARBA" id="ARBA00033280"/>
    </source>
</evidence>
<gene>
    <name evidence="13" type="primary">UL46</name>
</gene>
<comment type="similarity">
    <text evidence="3">Belongs to the herpesviridae HHV-1 VP11/12 protein family.</text>
</comment>
<keyword evidence="8" id="KW-0805">Transcription regulation</keyword>
<proteinExistence type="inferred from homology"/>
<keyword evidence="9" id="KW-0472">Membrane</keyword>
<evidence type="ECO:0000313" key="13">
    <source>
        <dbReference type="EMBL" id="ASW27061.1"/>
    </source>
</evidence>
<dbReference type="KEGG" id="vg:65099965"/>
<dbReference type="Pfam" id="PF03387">
    <property type="entry name" value="Herpes_UL46"/>
    <property type="match status" value="1"/>
</dbReference>
<evidence type="ECO:0000256" key="2">
    <source>
        <dbReference type="ARBA" id="ARBA00004551"/>
    </source>
</evidence>
<organism evidence="13">
    <name type="scientific">Beluga whale alphaherpesvirus 1</name>
    <dbReference type="NCBI Taxonomy" id="1434720"/>
    <lineage>
        <taxon>Viruses</taxon>
        <taxon>Duplodnaviria</taxon>
        <taxon>Heunggongvirae</taxon>
        <taxon>Peploviricota</taxon>
        <taxon>Herviviricetes</taxon>
        <taxon>Herpesvirales</taxon>
        <taxon>Orthoherpesviridae</taxon>
        <taxon>Alphaherpesvirinae</taxon>
        <taxon>Varicellovirus</taxon>
        <taxon>Varicellovirus monodontidalpha1</taxon>
        <taxon>Monodontid alphaherpesvirus 1</taxon>
    </lineage>
</organism>
<keyword evidence="5" id="KW-0920">Virion tegument</keyword>
<name>A0A286RUG3_9ALPH</name>
<dbReference type="GO" id="GO:0033644">
    <property type="term" value="C:host cell membrane"/>
    <property type="evidence" value="ECO:0007669"/>
    <property type="project" value="UniProtKB-SubCell"/>
</dbReference>
<keyword evidence="6" id="KW-0946">Virion</keyword>
<evidence type="ECO:0000256" key="4">
    <source>
        <dbReference type="ARBA" id="ARBA00016652"/>
    </source>
</evidence>
<reference evidence="13" key="1">
    <citation type="submission" date="2017-08" db="EMBL/GenBank/DDBJ databases">
        <title>Genome sequence of an alphaherpesvirus from a beluga whale (Delphinapterus leucas).</title>
        <authorList>
            <person name="Davison A.J."/>
            <person name="Nielsen O."/>
            <person name="Subramaniam K."/>
            <person name="Jacob J.M."/>
            <person name="Romero C.H."/>
            <person name="Burek-Huntington K.A."/>
            <person name="Waltzek T.B."/>
        </authorList>
    </citation>
    <scope>NUCLEOTIDE SEQUENCE [LARGE SCALE GENOMIC DNA]</scope>
    <source>
        <strain evidence="13">LN3131-1</strain>
    </source>
</reference>
<feature type="region of interest" description="Disordered" evidence="12">
    <location>
        <begin position="468"/>
        <end position="532"/>
    </location>
</feature>
<evidence type="ECO:0000256" key="10">
    <source>
        <dbReference type="ARBA" id="ARBA00023163"/>
    </source>
</evidence>
<evidence type="ECO:0000256" key="1">
    <source>
        <dbReference type="ARBA" id="ARBA00004535"/>
    </source>
</evidence>
<dbReference type="Proteomes" id="UP000297205">
    <property type="component" value="Segment"/>
</dbReference>
<accession>A0A286RUG3</accession>
<evidence type="ECO:0000256" key="8">
    <source>
        <dbReference type="ARBA" id="ARBA00023015"/>
    </source>
</evidence>
<dbReference type="InterPro" id="IPR005051">
    <property type="entry name" value="Herpes_UL46"/>
</dbReference>
<evidence type="ECO:0000256" key="5">
    <source>
        <dbReference type="ARBA" id="ARBA00022580"/>
    </source>
</evidence>
<sequence>MAWAHAAQLLVQQRALRGCLVPTVADATAAAALALRERASEACGRRLFSAERDAALSGVHGNAVPEALILASVTKDVSAEYRAHYERAVRRILARAKFSGTVAWQIMIAAYWKYLRLSSGADVQVDMPPDHNRQCHTNILLFASTFEKRQAPTPFRHKPANAGHKALTADLRDATDAIEKYLYYMRPRDPMLASADTETRLRELLAYVATTYRWVLWFMDNLDAKVLQMLDKRPDDARPPRETRTPDELCGRYMTTGPGVRCGEGSALVLTALTANAMDALVKLGAMWVTAAWKSSSHGVAAAIVAAVELVTGVHHHLQYVVNMVLVGYVAWLREGLDDPYLRSALRAQRRCAHFIGKLIPTMSSHGWCVLDPGTRAWFRYAVFRSVSEHGGITPHYAHVLRTATADPSPSVSSHAPRATLDALALGGELYEEPPSPVPGSRRREPDPEEWGTYVTMDSLAACALAPASARAPALGDSEEPPPTPPPRDGPVRALWSDGAGRPAGRRPARRSSVAPAGLGEADYGYENGASG</sequence>
<evidence type="ECO:0000313" key="14">
    <source>
        <dbReference type="Proteomes" id="UP000297205"/>
    </source>
</evidence>
<dbReference type="EMBL" id="MF678601">
    <property type="protein sequence ID" value="ASW27061.1"/>
    <property type="molecule type" value="Genomic_DNA"/>
</dbReference>
<keyword evidence="7" id="KW-1043">Host membrane</keyword>
<dbReference type="GO" id="GO:0019033">
    <property type="term" value="C:viral tegument"/>
    <property type="evidence" value="ECO:0007669"/>
    <property type="project" value="UniProtKB-SubCell"/>
</dbReference>
<dbReference type="GeneID" id="65099965"/>
<evidence type="ECO:0000256" key="12">
    <source>
        <dbReference type="SAM" id="MobiDB-lite"/>
    </source>
</evidence>
<dbReference type="GO" id="GO:0006355">
    <property type="term" value="P:regulation of DNA-templated transcription"/>
    <property type="evidence" value="ECO:0007669"/>
    <property type="project" value="InterPro"/>
</dbReference>
<evidence type="ECO:0000256" key="6">
    <source>
        <dbReference type="ARBA" id="ARBA00022844"/>
    </source>
</evidence>
<comment type="subcellular location">
    <subcellularLocation>
        <location evidence="2">Host membrane</location>
    </subcellularLocation>
    <subcellularLocation>
        <location evidence="1">Virion tegument</location>
    </subcellularLocation>
</comment>
<keyword evidence="10" id="KW-0804">Transcription</keyword>
<dbReference type="RefSeq" id="YP_010084944.1">
    <property type="nucleotide sequence ID" value="NC_055166.1"/>
</dbReference>
<evidence type="ECO:0000256" key="9">
    <source>
        <dbReference type="ARBA" id="ARBA00023136"/>
    </source>
</evidence>
<protein>
    <recommendedName>
        <fullName evidence="4">Tegument protein UL46 homolog</fullName>
    </recommendedName>
    <alternativeName>
        <fullName evidence="11">Tegument protein VP11/12 homolog</fullName>
    </alternativeName>
</protein>
<feature type="region of interest" description="Disordered" evidence="12">
    <location>
        <begin position="430"/>
        <end position="450"/>
    </location>
</feature>
<evidence type="ECO:0000256" key="3">
    <source>
        <dbReference type="ARBA" id="ARBA00010332"/>
    </source>
</evidence>